<reference evidence="2 3" key="1">
    <citation type="submission" date="2024-02" db="EMBL/GenBank/DDBJ databases">
        <authorList>
            <person name="Vignale AGUSTIN F."/>
            <person name="Sosa J E."/>
            <person name="Modenutti C."/>
        </authorList>
    </citation>
    <scope>NUCLEOTIDE SEQUENCE [LARGE SCALE GENOMIC DNA]</scope>
</reference>
<feature type="non-terminal residue" evidence="2">
    <location>
        <position position="1"/>
    </location>
</feature>
<sequence>LGALLYLMARTKNTGPVFPPPGSTSPKRTGEGPSSQDREERRTKARHDAER</sequence>
<evidence type="ECO:0000256" key="1">
    <source>
        <dbReference type="SAM" id="MobiDB-lite"/>
    </source>
</evidence>
<gene>
    <name evidence="2" type="ORF">ILEXP_LOCUS42344</name>
</gene>
<feature type="compositionally biased region" description="Basic and acidic residues" evidence="1">
    <location>
        <begin position="36"/>
        <end position="51"/>
    </location>
</feature>
<feature type="region of interest" description="Disordered" evidence="1">
    <location>
        <begin position="1"/>
        <end position="51"/>
    </location>
</feature>
<comment type="caution">
    <text evidence="2">The sequence shown here is derived from an EMBL/GenBank/DDBJ whole genome shotgun (WGS) entry which is preliminary data.</text>
</comment>
<evidence type="ECO:0000313" key="3">
    <source>
        <dbReference type="Proteomes" id="UP001642360"/>
    </source>
</evidence>
<dbReference type="Proteomes" id="UP001642360">
    <property type="component" value="Unassembled WGS sequence"/>
</dbReference>
<dbReference type="EMBL" id="CAUOFW020006046">
    <property type="protein sequence ID" value="CAK9172675.1"/>
    <property type="molecule type" value="Genomic_DNA"/>
</dbReference>
<name>A0ABC8TYW3_9AQUA</name>
<keyword evidence="3" id="KW-1185">Reference proteome</keyword>
<evidence type="ECO:0000313" key="2">
    <source>
        <dbReference type="EMBL" id="CAK9172675.1"/>
    </source>
</evidence>
<feature type="compositionally biased region" description="Polar residues" evidence="1">
    <location>
        <begin position="24"/>
        <end position="35"/>
    </location>
</feature>
<organism evidence="2 3">
    <name type="scientific">Ilex paraguariensis</name>
    <name type="common">yerba mate</name>
    <dbReference type="NCBI Taxonomy" id="185542"/>
    <lineage>
        <taxon>Eukaryota</taxon>
        <taxon>Viridiplantae</taxon>
        <taxon>Streptophyta</taxon>
        <taxon>Embryophyta</taxon>
        <taxon>Tracheophyta</taxon>
        <taxon>Spermatophyta</taxon>
        <taxon>Magnoliopsida</taxon>
        <taxon>eudicotyledons</taxon>
        <taxon>Gunneridae</taxon>
        <taxon>Pentapetalae</taxon>
        <taxon>asterids</taxon>
        <taxon>campanulids</taxon>
        <taxon>Aquifoliales</taxon>
        <taxon>Aquifoliaceae</taxon>
        <taxon>Ilex</taxon>
    </lineage>
</organism>
<proteinExistence type="predicted"/>
<protein>
    <submittedName>
        <fullName evidence="2">Uncharacterized protein</fullName>
    </submittedName>
</protein>
<accession>A0ABC8TYW3</accession>
<dbReference type="AlphaFoldDB" id="A0ABC8TYW3"/>